<evidence type="ECO:0000313" key="2">
    <source>
        <dbReference type="Proteomes" id="UP000297872"/>
    </source>
</evidence>
<gene>
    <name evidence="1" type="ORF">EXN75_05330</name>
</gene>
<name>A0A4Y8VQY5_9BACT</name>
<dbReference type="RefSeq" id="WP_134843039.1">
    <property type="nucleotide sequence ID" value="NZ_SGVY01000010.1"/>
</dbReference>
<dbReference type="InterPro" id="IPR036619">
    <property type="entry name" value="NinB_sf"/>
</dbReference>
<protein>
    <submittedName>
        <fullName evidence="1">Uncharacterized protein</fullName>
    </submittedName>
</protein>
<dbReference type="Proteomes" id="UP000297872">
    <property type="component" value="Unassembled WGS sequence"/>
</dbReference>
<organism evidence="1 2">
    <name type="scientific">Segatella hominis</name>
    <dbReference type="NCBI Taxonomy" id="2518605"/>
    <lineage>
        <taxon>Bacteria</taxon>
        <taxon>Pseudomonadati</taxon>
        <taxon>Bacteroidota</taxon>
        <taxon>Bacteroidia</taxon>
        <taxon>Bacteroidales</taxon>
        <taxon>Prevotellaceae</taxon>
        <taxon>Segatella</taxon>
    </lineage>
</organism>
<dbReference type="SUPFAM" id="SSF103370">
    <property type="entry name" value="NinB"/>
    <property type="match status" value="1"/>
</dbReference>
<dbReference type="GeneID" id="302994717"/>
<dbReference type="EMBL" id="SGVY01000010">
    <property type="protein sequence ID" value="TFH82758.1"/>
    <property type="molecule type" value="Genomic_DNA"/>
</dbReference>
<dbReference type="Gene3D" id="1.10.3790.10">
    <property type="entry name" value="NinB"/>
    <property type="match status" value="1"/>
</dbReference>
<accession>A0A4Y8VQY5</accession>
<dbReference type="AlphaFoldDB" id="A0A4Y8VQY5"/>
<keyword evidence="2" id="KW-1185">Reference proteome</keyword>
<reference evidence="1 2" key="1">
    <citation type="submission" date="2019-02" db="EMBL/GenBank/DDBJ databases">
        <title>Draft Genome Sequence of the Prevotella sp. BCRC 81118, Isolated from Human Feces.</title>
        <authorList>
            <person name="Huang C.-H."/>
        </authorList>
    </citation>
    <scope>NUCLEOTIDE SEQUENCE [LARGE SCALE GENOMIC DNA]</scope>
    <source>
        <strain evidence="1 2">BCRC 81118</strain>
    </source>
</reference>
<sequence>MAKVLIEKIHGLFDLKPLYEYIRTRADGVFRIEVVRVRKKRSGDQNGWLWGCIYPLMLDAMIDAGWEFTSCEQLHEYFKNLFTAEQVVNKETGEIVKFPSSTAEMDTVQFSSYCEQLKSYAREYLNCEIPDPDKFWKDNEKDS</sequence>
<dbReference type="OrthoDB" id="5956424at2"/>
<proteinExistence type="predicted"/>
<comment type="caution">
    <text evidence="1">The sequence shown here is derived from an EMBL/GenBank/DDBJ whole genome shotgun (WGS) entry which is preliminary data.</text>
</comment>
<evidence type="ECO:0000313" key="1">
    <source>
        <dbReference type="EMBL" id="TFH82758.1"/>
    </source>
</evidence>